<organism evidence="1 2">
    <name type="scientific">Malus baccata</name>
    <name type="common">Siberian crab apple</name>
    <name type="synonym">Pyrus baccata</name>
    <dbReference type="NCBI Taxonomy" id="106549"/>
    <lineage>
        <taxon>Eukaryota</taxon>
        <taxon>Viridiplantae</taxon>
        <taxon>Streptophyta</taxon>
        <taxon>Embryophyta</taxon>
        <taxon>Tracheophyta</taxon>
        <taxon>Spermatophyta</taxon>
        <taxon>Magnoliopsida</taxon>
        <taxon>eudicotyledons</taxon>
        <taxon>Gunneridae</taxon>
        <taxon>Pentapetalae</taxon>
        <taxon>rosids</taxon>
        <taxon>fabids</taxon>
        <taxon>Rosales</taxon>
        <taxon>Rosaceae</taxon>
        <taxon>Amygdaloideae</taxon>
        <taxon>Maleae</taxon>
        <taxon>Malus</taxon>
    </lineage>
</organism>
<dbReference type="Proteomes" id="UP000315295">
    <property type="component" value="Unassembled WGS sequence"/>
</dbReference>
<reference evidence="1 2" key="1">
    <citation type="journal article" date="2019" name="G3 (Bethesda)">
        <title>Sequencing of a Wild Apple (Malus baccata) Genome Unravels the Differences Between Cultivated and Wild Apple Species Regarding Disease Resistance and Cold Tolerance.</title>
        <authorList>
            <person name="Chen X."/>
        </authorList>
    </citation>
    <scope>NUCLEOTIDE SEQUENCE [LARGE SCALE GENOMIC DNA]</scope>
    <source>
        <strain evidence="2">cv. Shandingzi</strain>
        <tissue evidence="1">Leaves</tissue>
    </source>
</reference>
<dbReference type="EMBL" id="VIEB01000262">
    <property type="protein sequence ID" value="TQD97841.1"/>
    <property type="molecule type" value="Genomic_DNA"/>
</dbReference>
<proteinExistence type="predicted"/>
<name>A0A540MGK5_MALBA</name>
<accession>A0A540MGK5</accession>
<sequence length="100" mass="10971">MVLDLLNPKQIPNRAFIARLSSFLPKSPCLCKSKLQSVESMSQCTPSDAEAQKFIDQPPNLVSIPIHRSHLSPMFSAKTRYSSLSSTTAHIQAILDANSS</sequence>
<evidence type="ECO:0000313" key="2">
    <source>
        <dbReference type="Proteomes" id="UP000315295"/>
    </source>
</evidence>
<gene>
    <name evidence="1" type="ORF">C1H46_016536</name>
</gene>
<comment type="caution">
    <text evidence="1">The sequence shown here is derived from an EMBL/GenBank/DDBJ whole genome shotgun (WGS) entry which is preliminary data.</text>
</comment>
<keyword evidence="2" id="KW-1185">Reference proteome</keyword>
<dbReference type="AlphaFoldDB" id="A0A540MGK5"/>
<evidence type="ECO:0000313" key="1">
    <source>
        <dbReference type="EMBL" id="TQD97841.1"/>
    </source>
</evidence>
<protein>
    <submittedName>
        <fullName evidence="1">Uncharacterized protein</fullName>
    </submittedName>
</protein>